<dbReference type="PANTHER" id="PTHR43798">
    <property type="entry name" value="MONOACYLGLYCEROL LIPASE"/>
    <property type="match status" value="1"/>
</dbReference>
<dbReference type="EMBL" id="FXZB01000010">
    <property type="protein sequence ID" value="SMX79291.1"/>
    <property type="molecule type" value="Genomic_DNA"/>
</dbReference>
<dbReference type="Pfam" id="PF00561">
    <property type="entry name" value="Abhydrolase_1"/>
    <property type="match status" value="1"/>
</dbReference>
<keyword evidence="11" id="KW-1185">Reference proteome</keyword>
<dbReference type="GO" id="GO:0016020">
    <property type="term" value="C:membrane"/>
    <property type="evidence" value="ECO:0007669"/>
    <property type="project" value="TreeGrafter"/>
</dbReference>
<dbReference type="RefSeq" id="WP_009882280.1">
    <property type="nucleotide sequence ID" value="NZ_AAGP01000006.1"/>
</dbReference>
<dbReference type="InterPro" id="IPR000073">
    <property type="entry name" value="AB_hydrolase_1"/>
</dbReference>
<accession>A0A1D7W8G8</accession>
<accession>A0A2A3ZS17</accession>
<proteinExistence type="predicted"/>
<dbReference type="InterPro" id="IPR029058">
    <property type="entry name" value="AB_hydrolase_fold"/>
</dbReference>
<dbReference type="Proteomes" id="UP000234525">
    <property type="component" value="Unassembled WGS sequence"/>
</dbReference>
<gene>
    <name evidence="5" type="ORF">BAUR9175_01754</name>
    <name evidence="4" type="ORF">BAURA63_00441</name>
    <name evidence="6" type="ORF">BAURA86_02580</name>
    <name evidence="2" type="ORF">BLSMQ_3645</name>
    <name evidence="3" type="ORF">CIK59_06505</name>
</gene>
<dbReference type="Proteomes" id="UP000234327">
    <property type="component" value="Unassembled WGS sequence"/>
</dbReference>
<dbReference type="PATRIC" id="fig|1703.10.peg.3760"/>
<evidence type="ECO:0000259" key="1">
    <source>
        <dbReference type="Pfam" id="PF00561"/>
    </source>
</evidence>
<accession>A0A2H1IW27</accession>
<evidence type="ECO:0000313" key="11">
    <source>
        <dbReference type="Proteomes" id="UP000234525"/>
    </source>
</evidence>
<dbReference type="KEGG" id="blin:BLSMQ_3645"/>
<feature type="domain" description="AB hydrolase-1" evidence="1">
    <location>
        <begin position="28"/>
        <end position="249"/>
    </location>
</feature>
<evidence type="ECO:0000313" key="5">
    <source>
        <dbReference type="EMBL" id="SMX79291.1"/>
    </source>
</evidence>
<dbReference type="EMBL" id="FXYZ01000001">
    <property type="protein sequence ID" value="SMX64698.1"/>
    <property type="molecule type" value="Genomic_DNA"/>
</dbReference>
<evidence type="ECO:0000313" key="2">
    <source>
        <dbReference type="EMBL" id="AOP55343.1"/>
    </source>
</evidence>
<dbReference type="AlphaFoldDB" id="A0A1D7W8G8"/>
<reference evidence="7" key="2">
    <citation type="submission" date="2016-09" db="EMBL/GenBank/DDBJ databases">
        <title>Complete Genome Sequence of Brevibacterium linens SMQ-1335.</title>
        <authorList>
            <person name="de Melo A.G."/>
            <person name="Labrie S.J."/>
            <person name="Dumaresq J."/>
            <person name="Roberts R.J."/>
            <person name="Tremblay D.M."/>
            <person name="Moineau S."/>
        </authorList>
    </citation>
    <scope>NUCLEOTIDE SEQUENCE [LARGE SCALE GENOMIC DNA]</scope>
    <source>
        <strain evidence="7">SMQ-1335</strain>
    </source>
</reference>
<dbReference type="Proteomes" id="UP000094793">
    <property type="component" value="Chromosome"/>
</dbReference>
<evidence type="ECO:0000313" key="3">
    <source>
        <dbReference type="EMBL" id="PCC54379.1"/>
    </source>
</evidence>
<dbReference type="EC" id="3.8.1.5" evidence="2"/>
<dbReference type="EMBL" id="FXZI01000009">
    <property type="protein sequence ID" value="SMX96628.1"/>
    <property type="molecule type" value="Genomic_DNA"/>
</dbReference>
<reference evidence="3 8" key="3">
    <citation type="journal article" date="2017" name="Elife">
        <title>Extensive horizontal gene transfer in cheese-associated bacteria.</title>
        <authorList>
            <person name="Bonham K.S."/>
            <person name="Wolfe B.E."/>
            <person name="Dutton R.J."/>
        </authorList>
    </citation>
    <scope>NUCLEOTIDE SEQUENCE [LARGE SCALE GENOMIC DNA]</scope>
    <source>
        <strain evidence="3 8">738_8</strain>
    </source>
</reference>
<dbReference type="Proteomes" id="UP000234300">
    <property type="component" value="Unassembled WGS sequence"/>
</dbReference>
<evidence type="ECO:0000313" key="9">
    <source>
        <dbReference type="Proteomes" id="UP000234300"/>
    </source>
</evidence>
<reference evidence="2" key="1">
    <citation type="submission" date="2016-09" db="EMBL/GenBank/DDBJ databases">
        <title>Complete Genome Sequence of Brevibacterium aurantiacum SMQ-1335.</title>
        <authorList>
            <person name="de Melo A.G."/>
            <person name="Labrie S.J."/>
            <person name="Dumaresq J."/>
            <person name="Roberts R.J."/>
            <person name="Tremblay D.M."/>
            <person name="Moineau S."/>
        </authorList>
    </citation>
    <scope>NUCLEOTIDE SEQUENCE</scope>
    <source>
        <strain evidence="2">SMQ-1335</strain>
    </source>
</reference>
<dbReference type="Gene3D" id="3.40.50.1820">
    <property type="entry name" value="alpha/beta hydrolase"/>
    <property type="match status" value="1"/>
</dbReference>
<evidence type="ECO:0000313" key="4">
    <source>
        <dbReference type="EMBL" id="SMX64698.1"/>
    </source>
</evidence>
<evidence type="ECO:0000313" key="6">
    <source>
        <dbReference type="EMBL" id="SMX96628.1"/>
    </source>
</evidence>
<dbReference type="PANTHER" id="PTHR43798:SF33">
    <property type="entry name" value="HYDROLASE, PUTATIVE (AFU_ORTHOLOGUE AFUA_2G14860)-RELATED"/>
    <property type="match status" value="1"/>
</dbReference>
<organism evidence="2 7">
    <name type="scientific">Brevibacterium aurantiacum</name>
    <dbReference type="NCBI Taxonomy" id="273384"/>
    <lineage>
        <taxon>Bacteria</taxon>
        <taxon>Bacillati</taxon>
        <taxon>Actinomycetota</taxon>
        <taxon>Actinomycetes</taxon>
        <taxon>Micrococcales</taxon>
        <taxon>Brevibacteriaceae</taxon>
        <taxon>Brevibacterium</taxon>
    </lineage>
</organism>
<evidence type="ECO:0000313" key="8">
    <source>
        <dbReference type="Proteomes" id="UP000217881"/>
    </source>
</evidence>
<keyword evidence="2" id="KW-0378">Hydrolase</keyword>
<dbReference type="InterPro" id="IPR050266">
    <property type="entry name" value="AB_hydrolase_sf"/>
</dbReference>
<dbReference type="Proteomes" id="UP000217881">
    <property type="component" value="Unassembled WGS sequence"/>
</dbReference>
<dbReference type="GO" id="GO:0018786">
    <property type="term" value="F:haloalkane dehalogenase activity"/>
    <property type="evidence" value="ECO:0007669"/>
    <property type="project" value="UniProtKB-EC"/>
</dbReference>
<dbReference type="PRINTS" id="PR00111">
    <property type="entry name" value="ABHYDROLASE"/>
</dbReference>
<dbReference type="EMBL" id="CP017150">
    <property type="protein sequence ID" value="AOP55343.1"/>
    <property type="molecule type" value="Genomic_DNA"/>
</dbReference>
<reference evidence="9 10" key="5">
    <citation type="submission" date="2017-03" db="EMBL/GenBank/DDBJ databases">
        <authorList>
            <person name="Afonso C.L."/>
            <person name="Miller P.J."/>
            <person name="Scott M.A."/>
            <person name="Spackman E."/>
            <person name="Goraichik I."/>
            <person name="Dimitrov K.M."/>
            <person name="Suarez D.L."/>
            <person name="Swayne D.E."/>
        </authorList>
    </citation>
    <scope>NUCLEOTIDE SEQUENCE [LARGE SCALE GENOMIC DNA]</scope>
    <source>
        <strain evidence="4">6</strain>
        <strain evidence="10">6(3)</strain>
        <strain evidence="6">8</strain>
        <strain evidence="9">8(6)</strain>
        <strain evidence="5">ATCC 9175</strain>
    </source>
</reference>
<name>A0A1D7W8G8_BREAU</name>
<reference evidence="11" key="4">
    <citation type="submission" date="2017-03" db="EMBL/GenBank/DDBJ databases">
        <authorList>
            <person name="Monnet C."/>
        </authorList>
    </citation>
    <scope>NUCLEOTIDE SEQUENCE [LARGE SCALE GENOMIC DNA]</scope>
    <source>
        <strain evidence="11">ATCC 9175</strain>
    </source>
</reference>
<evidence type="ECO:0000313" key="10">
    <source>
        <dbReference type="Proteomes" id="UP000234327"/>
    </source>
</evidence>
<protein>
    <submittedName>
        <fullName evidence="2 3">Alpha/beta hydrolase</fullName>
        <ecNumber evidence="2">3.8.1.5</ecNumber>
    </submittedName>
    <submittedName>
        <fullName evidence="4">Pimeloyl-ACP methyl ester carboxylesterase</fullName>
    </submittedName>
</protein>
<dbReference type="eggNOG" id="COG1073">
    <property type="taxonomic scope" value="Bacteria"/>
</dbReference>
<dbReference type="EMBL" id="NRHA01000009">
    <property type="protein sequence ID" value="PCC54379.1"/>
    <property type="molecule type" value="Genomic_DNA"/>
</dbReference>
<evidence type="ECO:0000313" key="7">
    <source>
        <dbReference type="Proteomes" id="UP000094793"/>
    </source>
</evidence>
<dbReference type="SUPFAM" id="SSF53474">
    <property type="entry name" value="alpha/beta-Hydrolases"/>
    <property type="match status" value="1"/>
</dbReference>
<sequence length="266" mass="29288">METRDQLTITARDGFPLEIQVSGPREAPALLLLQGQSNSHRWWDELRADFEPQFRTVTFDYRGTGGSRGELTDLSTASFAADAAEVLDHLGIARAAVYGTSMGGRIAQMLALDFPEHVGALVLGCTTPGGPNSVKRPREVGQSLARLRGREHTQYLFSLFYTPNWTVAPRYSKLLGDDTMTAHESAAHLRISAQHNAWERLPEITAPTLIVHGDDDLMNPVDNAHLLHERIANSRILICPGGRHGFFEEFAEVVSPEVLGFLSTTS</sequence>